<organism evidence="2 3">
    <name type="scientific">Agaricicola taiwanensis</name>
    <dbReference type="NCBI Taxonomy" id="591372"/>
    <lineage>
        <taxon>Bacteria</taxon>
        <taxon>Pseudomonadati</taxon>
        <taxon>Pseudomonadota</taxon>
        <taxon>Alphaproteobacteria</taxon>
        <taxon>Rhodobacterales</taxon>
        <taxon>Paracoccaceae</taxon>
        <taxon>Agaricicola</taxon>
    </lineage>
</organism>
<dbReference type="AlphaFoldDB" id="A0A8J3E0H2"/>
<accession>A0A8J3E0H2</accession>
<evidence type="ECO:0000256" key="1">
    <source>
        <dbReference type="SAM" id="MobiDB-lite"/>
    </source>
</evidence>
<evidence type="ECO:0000313" key="3">
    <source>
        <dbReference type="Proteomes" id="UP000602745"/>
    </source>
</evidence>
<reference evidence="2" key="1">
    <citation type="journal article" date="2014" name="Int. J. Syst. Evol. Microbiol.">
        <title>Complete genome sequence of Corynebacterium casei LMG S-19264T (=DSM 44701T), isolated from a smear-ripened cheese.</title>
        <authorList>
            <consortium name="US DOE Joint Genome Institute (JGI-PGF)"/>
            <person name="Walter F."/>
            <person name="Albersmeier A."/>
            <person name="Kalinowski J."/>
            <person name="Ruckert C."/>
        </authorList>
    </citation>
    <scope>NUCLEOTIDE SEQUENCE</scope>
    <source>
        <strain evidence="2">CCM 7684</strain>
    </source>
</reference>
<proteinExistence type="predicted"/>
<comment type="caution">
    <text evidence="2">The sequence shown here is derived from an EMBL/GenBank/DDBJ whole genome shotgun (WGS) entry which is preliminary data.</text>
</comment>
<keyword evidence="3" id="KW-1185">Reference proteome</keyword>
<name>A0A8J3E0H2_9RHOB</name>
<sequence length="333" mass="36435">MADTSSDPHTAAGSPTAPTLFGVDLQEWREHGARKSNQPQNEDSGSQPSAADPADDLFAIIGLRKMIAATYPRFKSVLAAETAIQREHHPLSRSSRKAETWLEAGIDSTNRWTKAFEDYLHSGEVPEPELLAAFEHFRRMLLTRYLRSRNASHAIAVFFDRMAAAEAELDAARVAQTDELLVADEIDAEADGGLETLLAEARAAAGAAMLREVMAPLRRERDDAGFRAEKAEVRRQMAGRIRALPVFRLRETLRQGRWLGDDGEARVLPGVKLSRGVLVERYGKDILRRLPRGISAADGLDPDLIAGWFGYGSGDAMLVDLVQAPPSGSSSPP</sequence>
<evidence type="ECO:0000313" key="2">
    <source>
        <dbReference type="EMBL" id="GGE54356.1"/>
    </source>
</evidence>
<dbReference type="RefSeq" id="WP_188411053.1">
    <property type="nucleotide sequence ID" value="NZ_BMCP01000007.1"/>
</dbReference>
<feature type="region of interest" description="Disordered" evidence="1">
    <location>
        <begin position="1"/>
        <end position="51"/>
    </location>
</feature>
<dbReference type="EMBL" id="BMCP01000007">
    <property type="protein sequence ID" value="GGE54356.1"/>
    <property type="molecule type" value="Genomic_DNA"/>
</dbReference>
<protein>
    <submittedName>
        <fullName evidence="2">Uncharacterized protein</fullName>
    </submittedName>
</protein>
<feature type="compositionally biased region" description="Polar residues" evidence="1">
    <location>
        <begin position="35"/>
        <end position="49"/>
    </location>
</feature>
<gene>
    <name evidence="2" type="ORF">GCM10007276_34300</name>
</gene>
<dbReference type="Proteomes" id="UP000602745">
    <property type="component" value="Unassembled WGS sequence"/>
</dbReference>
<reference evidence="2" key="2">
    <citation type="submission" date="2020-09" db="EMBL/GenBank/DDBJ databases">
        <authorList>
            <person name="Sun Q."/>
            <person name="Sedlacek I."/>
        </authorList>
    </citation>
    <scope>NUCLEOTIDE SEQUENCE</scope>
    <source>
        <strain evidence="2">CCM 7684</strain>
    </source>
</reference>